<reference evidence="1 2" key="1">
    <citation type="journal article" date="2004" name="Nat. Biotechnol.">
        <title>The genome sequence of the anaerobic, sulfate-reducing bacterium Desulfovibrio vulgaris Hildenborough.</title>
        <authorList>
            <person name="Heidelberg J.F."/>
            <person name="Seshadri R."/>
            <person name="Haveman S.A."/>
            <person name="Hemme C.L."/>
            <person name="Paulsen I.T."/>
            <person name="Kolonay J.F."/>
            <person name="Eisen J.A."/>
            <person name="Ward N."/>
            <person name="Methe B."/>
            <person name="Brinkac L.M."/>
            <person name="Daugherty S.C."/>
            <person name="Deboy R.T."/>
            <person name="Dodson R.J."/>
            <person name="Durkin A.S."/>
            <person name="Madupu R."/>
            <person name="Nelson W.C."/>
            <person name="Sullivan S.A."/>
            <person name="Fouts D."/>
            <person name="Haft D.H."/>
            <person name="Selengut J."/>
            <person name="Peterson J.D."/>
            <person name="Davidsen T.M."/>
            <person name="Zafar N."/>
            <person name="Zhou L."/>
            <person name="Radune D."/>
            <person name="Dimitrov G."/>
            <person name="Hance M."/>
            <person name="Tran K."/>
            <person name="Khouri H."/>
            <person name="Gill J."/>
            <person name="Utterback T.R."/>
            <person name="Feldblyum T.V."/>
            <person name="Wall J.D."/>
            <person name="Voordouw G."/>
            <person name="Fraser C.M."/>
        </authorList>
    </citation>
    <scope>NUCLEOTIDE SEQUENCE [LARGE SCALE GENOMIC DNA]</scope>
    <source>
        <strain evidence="2">ATCC 29579 / DSM 644 / NCIMB 8303 / VKM B-1760 / Hildenborough</strain>
    </source>
</reference>
<sequence length="127" mass="14257">MKFNLSNLNPGTTFDIGDGARLTIRLCNGAALDEIYSATTNKREVWKRGVRSVDVEVDEARRSELIWDYSIMDWDGIEDEHGKAIPCNAENKATLMRESLVFARLVNGLLDRLIEQTDAAAQALEKN</sequence>
<gene>
    <name evidence="1" type="ordered locus">DVU_1493</name>
</gene>
<evidence type="ECO:0000313" key="2">
    <source>
        <dbReference type="Proteomes" id="UP000002194"/>
    </source>
</evidence>
<dbReference type="PATRIC" id="fig|882.5.peg.1383"/>
<name>Q72BZ1_NITV2</name>
<dbReference type="PaxDb" id="882-DVU_1493"/>
<dbReference type="AlphaFoldDB" id="Q72BZ1"/>
<dbReference type="STRING" id="882.DVU_1493"/>
<keyword evidence="2" id="KW-1185">Reference proteome</keyword>
<accession>Q72BZ1</accession>
<dbReference type="HOGENOM" id="CLU_1967039_0_0_7"/>
<dbReference type="EMBL" id="AE017285">
    <property type="protein sequence ID" value="AAS95971.1"/>
    <property type="molecule type" value="Genomic_DNA"/>
</dbReference>
<proteinExistence type="predicted"/>
<evidence type="ECO:0000313" key="1">
    <source>
        <dbReference type="EMBL" id="AAS95971.1"/>
    </source>
</evidence>
<dbReference type="KEGG" id="dvu:DVU_1493"/>
<protein>
    <submittedName>
        <fullName evidence="1">Uncharacterized protein</fullName>
    </submittedName>
</protein>
<dbReference type="OrthoDB" id="5459202at2"/>
<dbReference type="Proteomes" id="UP000002194">
    <property type="component" value="Chromosome"/>
</dbReference>
<organism evidence="1 2">
    <name type="scientific">Nitratidesulfovibrio vulgaris (strain ATCC 29579 / DSM 644 / CCUG 34227 / NCIMB 8303 / VKM B-1760 / Hildenborough)</name>
    <name type="common">Desulfovibrio vulgaris</name>
    <dbReference type="NCBI Taxonomy" id="882"/>
    <lineage>
        <taxon>Bacteria</taxon>
        <taxon>Pseudomonadati</taxon>
        <taxon>Thermodesulfobacteriota</taxon>
        <taxon>Desulfovibrionia</taxon>
        <taxon>Desulfovibrionales</taxon>
        <taxon>Desulfovibrionaceae</taxon>
        <taxon>Nitratidesulfovibrio</taxon>
    </lineage>
</organism>
<dbReference type="EnsemblBacteria" id="AAS95971">
    <property type="protein sequence ID" value="AAS95971"/>
    <property type="gene ID" value="DVU_1493"/>
</dbReference>
<dbReference type="RefSeq" id="WP_010938785.1">
    <property type="nucleotide sequence ID" value="NC_002937.3"/>
</dbReference>